<sequence length="105" mass="12475">MMWEMIREMMWEMIWELNYIRADFVRYERGDKSGAYTRADDVGGDEKDEGVDELDGFSTENFKKNFFSSNKDDSTEDELVYDKDNTIMDYSVKYPDINSFRSALL</sequence>
<proteinExistence type="predicted"/>
<accession>A0A6V7NP43</accession>
<dbReference type="AlphaFoldDB" id="A0A6V7NP43"/>
<dbReference type="EMBL" id="LR862140">
    <property type="protein sequence ID" value="CAD1820308.1"/>
    <property type="molecule type" value="Genomic_DNA"/>
</dbReference>
<name>A0A6V7NP43_ANACO</name>
<gene>
    <name evidence="1" type="ORF">CB5_LOCUS3519</name>
</gene>
<reference evidence="1" key="1">
    <citation type="submission" date="2020-07" db="EMBL/GenBank/DDBJ databases">
        <authorList>
            <person name="Lin J."/>
        </authorList>
    </citation>
    <scope>NUCLEOTIDE SEQUENCE</scope>
</reference>
<protein>
    <submittedName>
        <fullName evidence="1">Uncharacterized protein</fullName>
    </submittedName>
</protein>
<organism evidence="1">
    <name type="scientific">Ananas comosus var. bracteatus</name>
    <name type="common">red pineapple</name>
    <dbReference type="NCBI Taxonomy" id="296719"/>
    <lineage>
        <taxon>Eukaryota</taxon>
        <taxon>Viridiplantae</taxon>
        <taxon>Streptophyta</taxon>
        <taxon>Embryophyta</taxon>
        <taxon>Tracheophyta</taxon>
        <taxon>Spermatophyta</taxon>
        <taxon>Magnoliopsida</taxon>
        <taxon>Liliopsida</taxon>
        <taxon>Poales</taxon>
        <taxon>Bromeliaceae</taxon>
        <taxon>Bromelioideae</taxon>
        <taxon>Ananas</taxon>
    </lineage>
</organism>
<evidence type="ECO:0000313" key="1">
    <source>
        <dbReference type="EMBL" id="CAD1820308.1"/>
    </source>
</evidence>